<gene>
    <name evidence="1" type="ORF">BDV25DRAFT_39003</name>
</gene>
<dbReference type="AlphaFoldDB" id="A0A5N6U3P7"/>
<name>A0A5N6U3P7_ASPAV</name>
<reference evidence="1 2" key="1">
    <citation type="submission" date="2019-04" db="EMBL/GenBank/DDBJ databases">
        <title>Friends and foes A comparative genomics study of 23 Aspergillus species from section Flavi.</title>
        <authorList>
            <consortium name="DOE Joint Genome Institute"/>
            <person name="Kjaerbolling I."/>
            <person name="Vesth T."/>
            <person name="Frisvad J.C."/>
            <person name="Nybo J.L."/>
            <person name="Theobald S."/>
            <person name="Kildgaard S."/>
            <person name="Isbrandt T."/>
            <person name="Kuo A."/>
            <person name="Sato A."/>
            <person name="Lyhne E.K."/>
            <person name="Kogle M.E."/>
            <person name="Wiebenga A."/>
            <person name="Kun R.S."/>
            <person name="Lubbers R.J."/>
            <person name="Makela M.R."/>
            <person name="Barry K."/>
            <person name="Chovatia M."/>
            <person name="Clum A."/>
            <person name="Daum C."/>
            <person name="Haridas S."/>
            <person name="He G."/>
            <person name="LaButti K."/>
            <person name="Lipzen A."/>
            <person name="Mondo S."/>
            <person name="Riley R."/>
            <person name="Salamov A."/>
            <person name="Simmons B.A."/>
            <person name="Magnuson J.K."/>
            <person name="Henrissat B."/>
            <person name="Mortensen U.H."/>
            <person name="Larsen T.O."/>
            <person name="Devries R.P."/>
            <person name="Grigoriev I.V."/>
            <person name="Machida M."/>
            <person name="Baker S.E."/>
            <person name="Andersen M.R."/>
        </authorList>
    </citation>
    <scope>NUCLEOTIDE SEQUENCE [LARGE SCALE GENOMIC DNA]</scope>
    <source>
        <strain evidence="1 2">IBT 18842</strain>
    </source>
</reference>
<dbReference type="InterPro" id="IPR045469">
    <property type="entry name" value="Nis1"/>
</dbReference>
<proteinExistence type="predicted"/>
<protein>
    <submittedName>
        <fullName evidence="1">Uncharacterized protein</fullName>
    </submittedName>
</protein>
<keyword evidence="2" id="KW-1185">Reference proteome</keyword>
<evidence type="ECO:0000313" key="1">
    <source>
        <dbReference type="EMBL" id="KAE8153245.1"/>
    </source>
</evidence>
<sequence>MKITIPLLAATVSAQNARIGFPVQDQELTRGENITVMVQKPNSLTGSIEMGIAIGLASCDARPCLPANETLGRLLYHGPFKPEFHEPRFGPYENFTVTVPRELMKGKGQLNLAHMVIVGASAWPWLDTMQVPVVIT</sequence>
<evidence type="ECO:0000313" key="2">
    <source>
        <dbReference type="Proteomes" id="UP000325780"/>
    </source>
</evidence>
<accession>A0A5N6U3P7</accession>
<dbReference type="Pfam" id="PF19271">
    <property type="entry name" value="Nis1"/>
    <property type="match status" value="1"/>
</dbReference>
<dbReference type="EMBL" id="ML742042">
    <property type="protein sequence ID" value="KAE8153245.1"/>
    <property type="molecule type" value="Genomic_DNA"/>
</dbReference>
<dbReference type="Proteomes" id="UP000325780">
    <property type="component" value="Unassembled WGS sequence"/>
</dbReference>
<organism evidence="1 2">
    <name type="scientific">Aspergillus avenaceus</name>
    <dbReference type="NCBI Taxonomy" id="36643"/>
    <lineage>
        <taxon>Eukaryota</taxon>
        <taxon>Fungi</taxon>
        <taxon>Dikarya</taxon>
        <taxon>Ascomycota</taxon>
        <taxon>Pezizomycotina</taxon>
        <taxon>Eurotiomycetes</taxon>
        <taxon>Eurotiomycetidae</taxon>
        <taxon>Eurotiales</taxon>
        <taxon>Aspergillaceae</taxon>
        <taxon>Aspergillus</taxon>
        <taxon>Aspergillus subgen. Circumdati</taxon>
    </lineage>
</organism>
<dbReference type="OrthoDB" id="2841294at2759"/>